<evidence type="ECO:0000256" key="2">
    <source>
        <dbReference type="ARBA" id="ARBA00007572"/>
    </source>
</evidence>
<evidence type="ECO:0000313" key="10">
    <source>
        <dbReference type="Proteomes" id="UP000289169"/>
    </source>
</evidence>
<evidence type="ECO:0000256" key="1">
    <source>
        <dbReference type="ARBA" id="ARBA00001968"/>
    </source>
</evidence>
<proteinExistence type="inferred from homology"/>
<evidence type="ECO:0000256" key="6">
    <source>
        <dbReference type="ARBA" id="ARBA00022763"/>
    </source>
</evidence>
<accession>A0A410T5H3</accession>
<keyword evidence="4 9" id="KW-0436">Ligase</keyword>
<dbReference type="PROSITE" id="PS50160">
    <property type="entry name" value="DNA_LIGASE_A3"/>
    <property type="match status" value="1"/>
</dbReference>
<comment type="similarity">
    <text evidence="2">Belongs to the ATP-dependent DNA ligase family.</text>
</comment>
<evidence type="ECO:0000313" key="9">
    <source>
        <dbReference type="EMBL" id="QAU03876.1"/>
    </source>
</evidence>
<dbReference type="Pfam" id="PF01068">
    <property type="entry name" value="DNA_ligase_A_M"/>
    <property type="match status" value="1"/>
</dbReference>
<dbReference type="GO" id="GO:0006310">
    <property type="term" value="P:DNA recombination"/>
    <property type="evidence" value="ECO:0007669"/>
    <property type="project" value="InterPro"/>
</dbReference>
<dbReference type="InterPro" id="IPR012310">
    <property type="entry name" value="DNA_ligase_ATP-dep_cent"/>
</dbReference>
<keyword evidence="6" id="KW-0227">DNA damage</keyword>
<dbReference type="InterPro" id="IPR050326">
    <property type="entry name" value="NAD_dep_DNA_ligaseB"/>
</dbReference>
<keyword evidence="5" id="KW-0235">DNA replication</keyword>
<dbReference type="SUPFAM" id="SSF50249">
    <property type="entry name" value="Nucleic acid-binding proteins"/>
    <property type="match status" value="1"/>
</dbReference>
<dbReference type="GO" id="GO:0006260">
    <property type="term" value="P:DNA replication"/>
    <property type="evidence" value="ECO:0007669"/>
    <property type="project" value="UniProtKB-KW"/>
</dbReference>
<dbReference type="InterPro" id="IPR012340">
    <property type="entry name" value="NA-bd_OB-fold"/>
</dbReference>
<gene>
    <name evidence="9" type="ORF">Henu6_gp23</name>
</gene>
<reference evidence="9 10" key="1">
    <citation type="submission" date="2018-11" db="EMBL/GenBank/DDBJ databases">
        <authorList>
            <person name="Teng T."/>
        </authorList>
    </citation>
    <scope>NUCLEOTIDE SEQUENCE [LARGE SCALE GENOMIC DNA]</scope>
</reference>
<dbReference type="SUPFAM" id="SSF56091">
    <property type="entry name" value="DNA ligase/mRNA capping enzyme, catalytic domain"/>
    <property type="match status" value="1"/>
</dbReference>
<keyword evidence="7" id="KW-0234">DNA repair</keyword>
<comment type="cofactor">
    <cofactor evidence="1">
        <name>a divalent metal cation</name>
        <dbReference type="ChEBI" id="CHEBI:60240"/>
    </cofactor>
</comment>
<evidence type="ECO:0000256" key="5">
    <source>
        <dbReference type="ARBA" id="ARBA00022705"/>
    </source>
</evidence>
<dbReference type="GO" id="GO:0005524">
    <property type="term" value="F:ATP binding"/>
    <property type="evidence" value="ECO:0007669"/>
    <property type="project" value="InterPro"/>
</dbReference>
<dbReference type="PANTHER" id="PTHR47810:SF1">
    <property type="entry name" value="DNA LIGASE B"/>
    <property type="match status" value="1"/>
</dbReference>
<dbReference type="EMBL" id="MK240351">
    <property type="protein sequence ID" value="QAU03876.1"/>
    <property type="molecule type" value="Genomic_DNA"/>
</dbReference>
<dbReference type="Proteomes" id="UP000289169">
    <property type="component" value="Segment"/>
</dbReference>
<evidence type="ECO:0000256" key="3">
    <source>
        <dbReference type="ARBA" id="ARBA00013308"/>
    </source>
</evidence>
<evidence type="ECO:0000256" key="4">
    <source>
        <dbReference type="ARBA" id="ARBA00022598"/>
    </source>
</evidence>
<dbReference type="InterPro" id="IPR016059">
    <property type="entry name" value="DNA_ligase_ATP-dep_CS"/>
</dbReference>
<dbReference type="PROSITE" id="PS00697">
    <property type="entry name" value="DNA_LIGASE_A1"/>
    <property type="match status" value="1"/>
</dbReference>
<protein>
    <recommendedName>
        <fullName evidence="3">DNA ligase</fullName>
    </recommendedName>
</protein>
<dbReference type="Gene3D" id="3.30.470.30">
    <property type="entry name" value="DNA ligase/mRNA capping enzyme"/>
    <property type="match status" value="1"/>
</dbReference>
<dbReference type="GO" id="GO:0003910">
    <property type="term" value="F:DNA ligase (ATP) activity"/>
    <property type="evidence" value="ECO:0007669"/>
    <property type="project" value="InterPro"/>
</dbReference>
<organism evidence="9 10">
    <name type="scientific">Acinetobacter phage Henu6</name>
    <dbReference type="NCBI Taxonomy" id="2500136"/>
    <lineage>
        <taxon>Viruses</taxon>
        <taxon>Duplodnaviria</taxon>
        <taxon>Heunggongvirae</taxon>
        <taxon>Uroviricota</taxon>
        <taxon>Caudoviricetes</taxon>
        <taxon>Pantevenvirales</taxon>
        <taxon>Straboviridae</taxon>
        <taxon>Twarogvirinae</taxon>
        <taxon>Zedzedvirus</taxon>
        <taxon>Zedzedvirus zz1</taxon>
    </lineage>
</organism>
<dbReference type="PROSITE" id="PS00333">
    <property type="entry name" value="DNA_LIGASE_A2"/>
    <property type="match status" value="1"/>
</dbReference>
<evidence type="ECO:0000259" key="8">
    <source>
        <dbReference type="PROSITE" id="PS50160"/>
    </source>
</evidence>
<feature type="domain" description="ATP-dependent DNA ligase family profile" evidence="8">
    <location>
        <begin position="310"/>
        <end position="411"/>
    </location>
</feature>
<dbReference type="GO" id="GO:0006281">
    <property type="term" value="P:DNA repair"/>
    <property type="evidence" value="ECO:0007669"/>
    <property type="project" value="UniProtKB-KW"/>
</dbReference>
<name>A0A410T5H3_9CAUD</name>
<evidence type="ECO:0000256" key="7">
    <source>
        <dbReference type="ARBA" id="ARBA00023204"/>
    </source>
</evidence>
<dbReference type="PANTHER" id="PTHR47810">
    <property type="entry name" value="DNA LIGASE"/>
    <property type="match status" value="1"/>
</dbReference>
<sequence>MILDILNEIAATDSTNQKQEIIKEYAKNDIFKRVFRMAYHPRLQYGIKKIPFYDIQGSDTERSLDDVLNILEQVIATRQITGNAAIAMLADCLSSLPEADAIVVERVIARDLDIGAGATIANKVWKGLIPKQPQMLASSMSAKALAEIKYPAYAQLKADGARCFAEIRGDNLEDVKLFSRAGNEYLGLDILKSDLISMTRAFREVHGPCMVDGELVYFASKDTGNQAVGIEWMMDNEEVTGTAQVVSDKESKAVVALRSESNGIANKSLKGTISKQEAASMSFQVWDLVPLKVIYDGGKSLEYSVRFQQLTELAHKSRRVILIESTIVNNVDEAREIYKSYVEQGLEGIILKNTFGLWENKRSKNQVKFKEEITIDLRIVGVVEHSKDPSKVGAVLLRSDDNLIRVKCGSGFTDTNAIKVKGEWIDIPFDELDELNRTKLMVMSEELIGTIAEIKCNGWITAEGRKDHVSLFLPIILKLRRDKTDTNTLVDVFPDAMNVIGE</sequence>